<dbReference type="Pfam" id="PF13444">
    <property type="entry name" value="Acetyltransf_5"/>
    <property type="match status" value="1"/>
</dbReference>
<evidence type="ECO:0000256" key="5">
    <source>
        <dbReference type="ARBA" id="ARBA00023315"/>
    </source>
</evidence>
<dbReference type="RefSeq" id="WP_338605357.1">
    <property type="nucleotide sequence ID" value="NZ_AP028679.1"/>
</dbReference>
<dbReference type="SUPFAM" id="SSF69593">
    <property type="entry name" value="Glycerol-3-phosphate (1)-acyltransferase"/>
    <property type="match status" value="1"/>
</dbReference>
<feature type="domain" description="Phospholipid/glycerol acyltransferase" evidence="6">
    <location>
        <begin position="86"/>
        <end position="209"/>
    </location>
</feature>
<evidence type="ECO:0000256" key="2">
    <source>
        <dbReference type="ARBA" id="ARBA00022516"/>
    </source>
</evidence>
<reference evidence="8" key="1">
    <citation type="journal article" date="2023" name="Arch. Microbiol.">
        <title>Desulfoferula mesophilus gen. nov. sp. nov., a mesophilic sulfate-reducing bacterium isolated from a brackish lake sediment.</title>
        <authorList>
            <person name="Watanabe T."/>
            <person name="Yabe T."/>
            <person name="Tsuji J.M."/>
            <person name="Fukui M."/>
        </authorList>
    </citation>
    <scope>NUCLEOTIDE SEQUENCE [LARGE SCALE GENOMIC DNA]</scope>
    <source>
        <strain evidence="8">12FAK</strain>
    </source>
</reference>
<dbReference type="SMART" id="SM00563">
    <property type="entry name" value="PlsC"/>
    <property type="match status" value="1"/>
</dbReference>
<keyword evidence="4" id="KW-0443">Lipid metabolism</keyword>
<proteinExistence type="predicted"/>
<evidence type="ECO:0000313" key="7">
    <source>
        <dbReference type="EMBL" id="BEQ13603.1"/>
    </source>
</evidence>
<evidence type="ECO:0000259" key="6">
    <source>
        <dbReference type="SMART" id="SM00563"/>
    </source>
</evidence>
<dbReference type="Proteomes" id="UP001366166">
    <property type="component" value="Chromosome"/>
</dbReference>
<dbReference type="InterPro" id="IPR052351">
    <property type="entry name" value="Ornithine_N-alpha-AT"/>
</dbReference>
<gene>
    <name evidence="7" type="ORF">FAK_06690</name>
</gene>
<keyword evidence="5" id="KW-0012">Acyltransferase</keyword>
<evidence type="ECO:0000256" key="3">
    <source>
        <dbReference type="ARBA" id="ARBA00022679"/>
    </source>
</evidence>
<evidence type="ECO:0000256" key="4">
    <source>
        <dbReference type="ARBA" id="ARBA00023098"/>
    </source>
</evidence>
<dbReference type="InterPro" id="IPR002123">
    <property type="entry name" value="Plipid/glycerol_acylTrfase"/>
</dbReference>
<dbReference type="AlphaFoldDB" id="A0AAU9EV10"/>
<dbReference type="GO" id="GO:0006629">
    <property type="term" value="P:lipid metabolic process"/>
    <property type="evidence" value="ECO:0007669"/>
    <property type="project" value="UniProtKB-KW"/>
</dbReference>
<organism evidence="7 8">
    <name type="scientific">Desulfoferula mesophila</name>
    <dbReference type="NCBI Taxonomy" id="3058419"/>
    <lineage>
        <taxon>Bacteria</taxon>
        <taxon>Pseudomonadati</taxon>
        <taxon>Thermodesulfobacteriota</taxon>
        <taxon>Desulfarculia</taxon>
        <taxon>Desulfarculales</taxon>
        <taxon>Desulfarculaceae</taxon>
        <taxon>Desulfoferula</taxon>
    </lineage>
</organism>
<dbReference type="PANTHER" id="PTHR37323">
    <property type="entry name" value="GCN5-RELATED N-ACETYLTRANSFERASE"/>
    <property type="match status" value="1"/>
</dbReference>
<evidence type="ECO:0000313" key="8">
    <source>
        <dbReference type="Proteomes" id="UP001366166"/>
    </source>
</evidence>
<keyword evidence="3" id="KW-0808">Transferase</keyword>
<keyword evidence="8" id="KW-1185">Reference proteome</keyword>
<evidence type="ECO:0000256" key="1">
    <source>
        <dbReference type="ARBA" id="ARBA00005189"/>
    </source>
</evidence>
<name>A0AAU9EV10_9BACT</name>
<dbReference type="Pfam" id="PF19576">
    <property type="entry name" value="Acyltransf_2"/>
    <property type="match status" value="1"/>
</dbReference>
<accession>A0AAU9EV10</accession>
<protein>
    <submittedName>
        <fullName evidence="7">Hemolysin</fullName>
    </submittedName>
</protein>
<keyword evidence="2" id="KW-0444">Lipid biosynthesis</keyword>
<comment type="pathway">
    <text evidence="1">Lipid metabolism.</text>
</comment>
<sequence>MPPSSAEAIFRPAFNWPRPVPAPVADKMGAAISRLFYLARLEAIYRQVNPAQQGQAAFIDAVLRQMGVAWRVSDLELKRVPAKGPVVVVANHPYGALEGLILARLLLKVRPDVKVMANYILSRVPELRDMFLLVDPFASGQAVEQNFRPLRDALRWLEQGGMLVVFPAGEVSSLAWGRWRVEDPSWSPMAAGLARRAKAKVLPVFFPGRNSALFQVAGLAHPRLRTALLPRELVNKIGSEVRPRIGSPIPYKRLAARAGSREASEYLRRRVYLLGAVKGRPEEEPPEPPAGLMPPPAPARRLSAAAEVAALPPAQKLITSGEFTVLYARGRQAPRLLDEVGRVRELSFRQVGEGTGQTRDLDRFDDYYLHLCLWNHEAQELAGGYRLGLVDKILSRRGARGLYTATLFDYQPEFFNRCDPAIELGRSFLDPKYQRSYSGLLLLWKGIGHLIAAMPRYRYILGPVSISNRFSPLSRRLIQRFLDHNYPSPLAGLAAPRRPPQWPRQAQRHPEEWLRQVADLDELSEMIGDIEPSGWGLPILIKQYTKLAAKAVGWNVDPAFGDALDCLMAADLLEADPKYLARYLGPEEAQAYFRLHHQGRFALPRCA</sequence>
<dbReference type="InterPro" id="IPR016181">
    <property type="entry name" value="Acyl_CoA_acyltransferase"/>
</dbReference>
<dbReference type="SUPFAM" id="SSF55729">
    <property type="entry name" value="Acyl-CoA N-acyltransferases (Nat)"/>
    <property type="match status" value="1"/>
</dbReference>
<dbReference type="PANTHER" id="PTHR37323:SF1">
    <property type="entry name" value="L-ORNITHINE N(ALPHA)-ACYLTRANSFERASE"/>
    <property type="match status" value="1"/>
</dbReference>
<dbReference type="GO" id="GO:0016746">
    <property type="term" value="F:acyltransferase activity"/>
    <property type="evidence" value="ECO:0007669"/>
    <property type="project" value="UniProtKB-KW"/>
</dbReference>
<dbReference type="KEGG" id="dmp:FAK_06690"/>
<dbReference type="EMBL" id="AP028679">
    <property type="protein sequence ID" value="BEQ13603.1"/>
    <property type="molecule type" value="Genomic_DNA"/>
</dbReference>
<dbReference type="InterPro" id="IPR045746">
    <property type="entry name" value="ACT14924-like_Acyltransf_dom"/>
</dbReference>
<dbReference type="CDD" id="cd07986">
    <property type="entry name" value="LPLAT_ACT14924-like"/>
    <property type="match status" value="1"/>
</dbReference>